<dbReference type="InterPro" id="IPR036806">
    <property type="entry name" value="YozE_SAM-like_sf"/>
</dbReference>
<evidence type="ECO:0000256" key="1">
    <source>
        <dbReference type="HAMAP-Rule" id="MF_01538"/>
    </source>
</evidence>
<dbReference type="PATRIC" id="fig|1348973.3.peg.4643"/>
<proteinExistence type="inferred from homology"/>
<organism evidence="3 4">
    <name type="scientific">Schinkia azotoformans MEV2011</name>
    <dbReference type="NCBI Taxonomy" id="1348973"/>
    <lineage>
        <taxon>Bacteria</taxon>
        <taxon>Bacillati</taxon>
        <taxon>Bacillota</taxon>
        <taxon>Bacilli</taxon>
        <taxon>Bacillales</taxon>
        <taxon>Bacillaceae</taxon>
        <taxon>Calidifontibacillus/Schinkia group</taxon>
        <taxon>Schinkia</taxon>
    </lineage>
</organism>
<dbReference type="OrthoDB" id="2242851at2"/>
<gene>
    <name evidence="3" type="ORF">M670_04772</name>
</gene>
<comment type="similarity">
    <text evidence="1">Belongs to the UPF0346 family.</text>
</comment>
<comment type="caution">
    <text evidence="3">The sequence shown here is derived from an EMBL/GenBank/DDBJ whole genome shotgun (WGS) entry which is preliminary data.</text>
</comment>
<name>A0A072NGK8_SCHAZ</name>
<accession>A0A072NGK8</accession>
<dbReference type="InterPro" id="IPR023089">
    <property type="entry name" value="YozE_SAM-like"/>
</dbReference>
<dbReference type="InterPro" id="IPR010673">
    <property type="entry name" value="UPF0346"/>
</dbReference>
<sequence>MKKSFYQFVLKFRTTKKGDILGQFAEEVYKDHSFPKYSSDYHEISSYLELNDTSLHSVSIFDQVWEMYEQEVIGL</sequence>
<evidence type="ECO:0000313" key="3">
    <source>
        <dbReference type="EMBL" id="KEF36043.1"/>
    </source>
</evidence>
<dbReference type="NCBIfam" id="NF010193">
    <property type="entry name" value="PRK13672.1"/>
    <property type="match status" value="1"/>
</dbReference>
<evidence type="ECO:0000313" key="4">
    <source>
        <dbReference type="Proteomes" id="UP000027936"/>
    </source>
</evidence>
<dbReference type="HAMAP" id="MF_01538">
    <property type="entry name" value="UPF0346"/>
    <property type="match status" value="1"/>
</dbReference>
<dbReference type="Gene3D" id="1.10.150.260">
    <property type="entry name" value="YozE SAM-like"/>
    <property type="match status" value="1"/>
</dbReference>
<dbReference type="Pfam" id="PF06855">
    <property type="entry name" value="YozE_SAM_like"/>
    <property type="match status" value="1"/>
</dbReference>
<dbReference type="EMBL" id="JJRY01000037">
    <property type="protein sequence ID" value="KEF36043.1"/>
    <property type="molecule type" value="Genomic_DNA"/>
</dbReference>
<dbReference type="RefSeq" id="WP_035198933.1">
    <property type="nucleotide sequence ID" value="NZ_JJRY01000037.1"/>
</dbReference>
<protein>
    <recommendedName>
        <fullName evidence="1">UPF0346 protein M670_04772</fullName>
    </recommendedName>
</protein>
<dbReference type="Proteomes" id="UP000027936">
    <property type="component" value="Unassembled WGS sequence"/>
</dbReference>
<feature type="domain" description="YozE SAM-like" evidence="2">
    <location>
        <begin position="4"/>
        <end position="70"/>
    </location>
</feature>
<dbReference type="PIRSF" id="PIRSF037262">
    <property type="entry name" value="UCP037262"/>
    <property type="match status" value="1"/>
</dbReference>
<evidence type="ECO:0000259" key="2">
    <source>
        <dbReference type="Pfam" id="PF06855"/>
    </source>
</evidence>
<dbReference type="AlphaFoldDB" id="A0A072NGK8"/>
<reference evidence="3 4" key="1">
    <citation type="submission" date="2014-04" db="EMBL/GenBank/DDBJ databases">
        <title>Draft genome sequence of Bacillus azotoformans MEV2011, a (co-) denitrifying strain unable to grow in the presence of oxygen.</title>
        <authorList>
            <person name="Nielsen M."/>
            <person name="Schreiber L."/>
            <person name="Finster K."/>
            <person name="Schramm A."/>
        </authorList>
    </citation>
    <scope>NUCLEOTIDE SEQUENCE [LARGE SCALE GENOMIC DNA]</scope>
    <source>
        <strain evidence="3 4">MEV2011</strain>
    </source>
</reference>
<dbReference type="SUPFAM" id="SSF140652">
    <property type="entry name" value="YozE-like"/>
    <property type="match status" value="1"/>
</dbReference>